<protein>
    <submittedName>
        <fullName evidence="1">Uncharacterized protein</fullName>
    </submittedName>
</protein>
<gene>
    <name evidence="1" type="ORF">N8T08_006663</name>
</gene>
<organism evidence="1 2">
    <name type="scientific">Aspergillus melleus</name>
    <dbReference type="NCBI Taxonomy" id="138277"/>
    <lineage>
        <taxon>Eukaryota</taxon>
        <taxon>Fungi</taxon>
        <taxon>Dikarya</taxon>
        <taxon>Ascomycota</taxon>
        <taxon>Pezizomycotina</taxon>
        <taxon>Eurotiomycetes</taxon>
        <taxon>Eurotiomycetidae</taxon>
        <taxon>Eurotiales</taxon>
        <taxon>Aspergillaceae</taxon>
        <taxon>Aspergillus</taxon>
        <taxon>Aspergillus subgen. Circumdati</taxon>
    </lineage>
</organism>
<dbReference type="Proteomes" id="UP001177260">
    <property type="component" value="Unassembled WGS sequence"/>
</dbReference>
<reference evidence="1 2" key="1">
    <citation type="journal article" date="2023" name="ACS Omega">
        <title>Identification of the Neoaspergillic Acid Biosynthesis Gene Cluster by Establishing an In Vitro CRISPR-Ribonucleoprotein Genetic System in Aspergillus melleus.</title>
        <authorList>
            <person name="Yuan B."/>
            <person name="Grau M.F."/>
            <person name="Murata R.M."/>
            <person name="Torok T."/>
            <person name="Venkateswaran K."/>
            <person name="Stajich J.E."/>
            <person name="Wang C.C.C."/>
        </authorList>
    </citation>
    <scope>NUCLEOTIDE SEQUENCE [LARGE SCALE GENOMIC DNA]</scope>
    <source>
        <strain evidence="1 2">IMV 1140</strain>
    </source>
</reference>
<keyword evidence="2" id="KW-1185">Reference proteome</keyword>
<name>A0ACC3BFS2_9EURO</name>
<accession>A0ACC3BFS2</accession>
<dbReference type="EMBL" id="JAOPJF010000004">
    <property type="protein sequence ID" value="KAK1149440.1"/>
    <property type="molecule type" value="Genomic_DNA"/>
</dbReference>
<evidence type="ECO:0000313" key="2">
    <source>
        <dbReference type="Proteomes" id="UP001177260"/>
    </source>
</evidence>
<sequence>MAYNAVSQADRDATYNASDSDASRSPSPRRRSFQQLPLDADHIGGGSYLHPAKSPQESNIPSLGSMIRSMTSTSYDMVEEDDYEAVDPSASRRSNSLRRVPPLNTTVGATKTATSPVAHPGSPEPPLRTPITDTPVPLSHPTPGLESLQGAYLNNVERLERSAERLSSSSADIGSEIRRMNREQKKRSSSSASNATAADGFPTRVNMSSRQGSIQSASRLEQVSEHGPEERYYQSTTRDPVEPILPPPPPPPPPHNYLSHVDLDFNYHHDHQYGLSHPDEIERPATAASTDTYQQARALFGDFDGVHYVPGDRGHDLARQVSLTRPPLARNSESHKEPRTGEDMVFYPAPVPRMLNLPPRLSQRPNADREKRRTQLLGSVPSENRKSAPWLAAATDPQDEGAAKTEKQLKDLPPQLRASVFFEPPAATLDIDVKKESAVATLDSILDASAHAPVTAFTDHPYAGHLGREVYGSTKPKTLRKKNPSRSTLLAPQHSDSDTRANSLASRQPYLQTEAEAANIHEGSSLREGSRDGPEQDGEHPQGDEEEEKQPEILFTGPPTTLLAELEQRKHQLKQRNRTAANDAMHSTLLQMDAVAQKQSEHRRQRPITLAWESNDAQHAEVEEDDDVPLGMLFPDKTNLADEQRPLGLMEKREMEEGEPLSHRRARLRGEAPPPPPRTPDRRPVTMYSQQVPAPEETVEPESGDEGETLAQRIARMKASNRTSTAAESEFATEILAELSHLQGDDDKPKEVAPEDETLAQRRARLQKEAEAKNSTLKIPRYRRSMADILHARRPAPVPRPSFNEAAAPQRPATQRHLDHRMSMQQFPTNFGMSGRVSYHPGAARTDSFGPGMAHPNTFYTDAVLGMGHMSYAMPQNHHAKVGPAVIDPGQREVIDRWRQSIV</sequence>
<proteinExistence type="predicted"/>
<evidence type="ECO:0000313" key="1">
    <source>
        <dbReference type="EMBL" id="KAK1149440.1"/>
    </source>
</evidence>
<comment type="caution">
    <text evidence="1">The sequence shown here is derived from an EMBL/GenBank/DDBJ whole genome shotgun (WGS) entry which is preliminary data.</text>
</comment>